<feature type="domain" description="Polysaccharide pyruvyl transferase" evidence="1">
    <location>
        <begin position="14"/>
        <end position="318"/>
    </location>
</feature>
<dbReference type="Pfam" id="PF04230">
    <property type="entry name" value="PS_pyruv_trans"/>
    <property type="match status" value="1"/>
</dbReference>
<evidence type="ECO:0000313" key="2">
    <source>
        <dbReference type="EMBL" id="BCZ47084.1"/>
    </source>
</evidence>
<dbReference type="PANTHER" id="PTHR36836">
    <property type="entry name" value="COLANIC ACID BIOSYNTHESIS PROTEIN WCAK"/>
    <property type="match status" value="1"/>
</dbReference>
<proteinExistence type="predicted"/>
<protein>
    <recommendedName>
        <fullName evidence="1">Polysaccharide pyruvyl transferase domain-containing protein</fullName>
    </recommendedName>
</protein>
<dbReference type="RefSeq" id="WP_224033467.1">
    <property type="nucleotide sequence ID" value="NZ_AP024849.1"/>
</dbReference>
<dbReference type="PANTHER" id="PTHR36836:SF1">
    <property type="entry name" value="COLANIC ACID BIOSYNTHESIS PROTEIN WCAK"/>
    <property type="match status" value="1"/>
</dbReference>
<dbReference type="Proteomes" id="UP000824633">
    <property type="component" value="Chromosome"/>
</dbReference>
<organism evidence="2 3">
    <name type="scientific">Clostridium gelidum</name>
    <dbReference type="NCBI Taxonomy" id="704125"/>
    <lineage>
        <taxon>Bacteria</taxon>
        <taxon>Bacillati</taxon>
        <taxon>Bacillota</taxon>
        <taxon>Clostridia</taxon>
        <taxon>Eubacteriales</taxon>
        <taxon>Clostridiaceae</taxon>
        <taxon>Clostridium</taxon>
    </lineage>
</organism>
<name>A0ABN6J365_9CLOT</name>
<sequence>MRKAFVRGCYGYRNLGDDYILYSMLDILKNTIYREVHIEVYDKEKEYNELKRKFPEMKINFVEFPENKIKKFLKRLTIIKDSDCYIIGGGGLFTGKGVLSLLTINFELLISKIYRTHRALYGVEVNSLCITKIQRYIWNLNLSLFDYISVRNKESKDMLIKCKNVKIEATADMTFGLETDDESKQNIDNILKNYNIKKKYILWGLAMPFNDAELRSEHFRNRYNDLCNTIVKIANNYADNYINVFLPFLYENDIRFINDVVKKIKGEYVVLDTKNNSISLSIRRLFFKKSELNICMRFHSVAFSIYNSSKFIAISYSPKTTRLLKELGLDNYIEYGIRSSQFFFKEFDLNIRYLLELINKEFDKKSDYDHMYCIEKAEKSKKNFIKWLNDTTIM</sequence>
<dbReference type="InterPro" id="IPR007345">
    <property type="entry name" value="Polysacch_pyruvyl_Trfase"/>
</dbReference>
<reference evidence="3" key="1">
    <citation type="submission" date="2021-07" db="EMBL/GenBank/DDBJ databases">
        <title>Complete genome sequencing of a Clostridium isolate.</title>
        <authorList>
            <person name="Ueki A."/>
            <person name="Tonouchi A."/>
        </authorList>
    </citation>
    <scope>NUCLEOTIDE SEQUENCE [LARGE SCALE GENOMIC DNA]</scope>
    <source>
        <strain evidence="3">C5S11</strain>
    </source>
</reference>
<accession>A0ABN6J365</accession>
<keyword evidence="3" id="KW-1185">Reference proteome</keyword>
<dbReference type="EMBL" id="AP024849">
    <property type="protein sequence ID" value="BCZ47084.1"/>
    <property type="molecule type" value="Genomic_DNA"/>
</dbReference>
<evidence type="ECO:0000313" key="3">
    <source>
        <dbReference type="Proteomes" id="UP000824633"/>
    </source>
</evidence>
<evidence type="ECO:0000259" key="1">
    <source>
        <dbReference type="Pfam" id="PF04230"/>
    </source>
</evidence>
<gene>
    <name evidence="2" type="ORF">psyc5s11_31510</name>
</gene>